<evidence type="ECO:0000313" key="1">
    <source>
        <dbReference type="EMBL" id="MFC7705040.1"/>
    </source>
</evidence>
<organism evidence="1 2">
    <name type="scientific">Plastorhodobacter daqingensis</name>
    <dbReference type="NCBI Taxonomy" id="1387281"/>
    <lineage>
        <taxon>Bacteria</taxon>
        <taxon>Pseudomonadati</taxon>
        <taxon>Pseudomonadota</taxon>
        <taxon>Alphaproteobacteria</taxon>
        <taxon>Rhodobacterales</taxon>
        <taxon>Paracoccaceae</taxon>
        <taxon>Plastorhodobacter</taxon>
    </lineage>
</organism>
<evidence type="ECO:0000313" key="2">
    <source>
        <dbReference type="Proteomes" id="UP001596516"/>
    </source>
</evidence>
<sequence>MMRRLLLLLVVAALGGAAWVRLAPLEGPAWHVDPDQVQPPDRPNHALLRSGSVVYPIPPETLAAAVDDIAMADPRTRLLAGSVAEGHMTYVARSRIWGFPDLVTVRVVPHPDGATLAVFSRARFGRSDMGVNQARLDGWLRQLPEPL</sequence>
<dbReference type="EMBL" id="JBHTFQ010000006">
    <property type="protein sequence ID" value="MFC7705040.1"/>
    <property type="molecule type" value="Genomic_DNA"/>
</dbReference>
<accession>A0ABW2UNB8</accession>
<dbReference type="Pfam" id="PF07386">
    <property type="entry name" value="DUF1499"/>
    <property type="match status" value="1"/>
</dbReference>
<dbReference type="RefSeq" id="WP_377404227.1">
    <property type="nucleotide sequence ID" value="NZ_JBHTFQ010000006.1"/>
</dbReference>
<reference evidence="2" key="1">
    <citation type="journal article" date="2019" name="Int. J. Syst. Evol. Microbiol.">
        <title>The Global Catalogue of Microorganisms (GCM) 10K type strain sequencing project: providing services to taxonomists for standard genome sequencing and annotation.</title>
        <authorList>
            <consortium name="The Broad Institute Genomics Platform"/>
            <consortium name="The Broad Institute Genome Sequencing Center for Infectious Disease"/>
            <person name="Wu L."/>
            <person name="Ma J."/>
        </authorList>
    </citation>
    <scope>NUCLEOTIDE SEQUENCE [LARGE SCALE GENOMIC DNA]</scope>
    <source>
        <strain evidence="2">CGMCC 1.12750</strain>
    </source>
</reference>
<gene>
    <name evidence="1" type="ORF">ACFQXB_12610</name>
</gene>
<comment type="caution">
    <text evidence="1">The sequence shown here is derived from an EMBL/GenBank/DDBJ whole genome shotgun (WGS) entry which is preliminary data.</text>
</comment>
<proteinExistence type="predicted"/>
<name>A0ABW2UNB8_9RHOB</name>
<dbReference type="Proteomes" id="UP001596516">
    <property type="component" value="Unassembled WGS sequence"/>
</dbReference>
<dbReference type="InterPro" id="IPR010865">
    <property type="entry name" value="DUF1499"/>
</dbReference>
<keyword evidence="2" id="KW-1185">Reference proteome</keyword>
<protein>
    <submittedName>
        <fullName evidence="1">DUF1499 domain-containing protein</fullName>
    </submittedName>
</protein>